<gene>
    <name evidence="1" type="ORF">GCM10023257_10930</name>
</gene>
<proteinExistence type="predicted"/>
<accession>A0ABP9HPR7</accession>
<reference evidence="2" key="1">
    <citation type="journal article" date="2019" name="Int. J. Syst. Evol. Microbiol.">
        <title>The Global Catalogue of Microorganisms (GCM) 10K type strain sequencing project: providing services to taxonomists for standard genome sequencing and annotation.</title>
        <authorList>
            <consortium name="The Broad Institute Genomics Platform"/>
            <consortium name="The Broad Institute Genome Sequencing Center for Infectious Disease"/>
            <person name="Wu L."/>
            <person name="Ma J."/>
        </authorList>
    </citation>
    <scope>NUCLEOTIDE SEQUENCE [LARGE SCALE GENOMIC DNA]</scope>
    <source>
        <strain evidence="2">JCM 17657</strain>
    </source>
</reference>
<name>A0ABP9HPR7_9ACTN</name>
<evidence type="ECO:0000313" key="1">
    <source>
        <dbReference type="EMBL" id="GAA4975885.1"/>
    </source>
</evidence>
<protein>
    <submittedName>
        <fullName evidence="1">Uncharacterized protein</fullName>
    </submittedName>
</protein>
<organism evidence="1 2">
    <name type="scientific">Streptomyces hyderabadensis</name>
    <dbReference type="NCBI Taxonomy" id="598549"/>
    <lineage>
        <taxon>Bacteria</taxon>
        <taxon>Bacillati</taxon>
        <taxon>Actinomycetota</taxon>
        <taxon>Actinomycetes</taxon>
        <taxon>Kitasatosporales</taxon>
        <taxon>Streptomycetaceae</taxon>
        <taxon>Streptomyces</taxon>
    </lineage>
</organism>
<dbReference type="Proteomes" id="UP001500610">
    <property type="component" value="Unassembled WGS sequence"/>
</dbReference>
<keyword evidence="2" id="KW-1185">Reference proteome</keyword>
<sequence length="66" mass="6615">MARSAQVPEETGRVCPGLWACAGAAVQSRPAQTTGAVARTSSERSMGVPFATMTGEEQACGLSGGS</sequence>
<dbReference type="EMBL" id="BAABIV010000003">
    <property type="protein sequence ID" value="GAA4975885.1"/>
    <property type="molecule type" value="Genomic_DNA"/>
</dbReference>
<comment type="caution">
    <text evidence="1">The sequence shown here is derived from an EMBL/GenBank/DDBJ whole genome shotgun (WGS) entry which is preliminary data.</text>
</comment>
<evidence type="ECO:0000313" key="2">
    <source>
        <dbReference type="Proteomes" id="UP001500610"/>
    </source>
</evidence>